<dbReference type="SUPFAM" id="SSF52047">
    <property type="entry name" value="RNI-like"/>
    <property type="match status" value="1"/>
</dbReference>
<comment type="caution">
    <text evidence="1">The sequence shown here is derived from an EMBL/GenBank/DDBJ whole genome shotgun (WGS) entry which is preliminary data.</text>
</comment>
<gene>
    <name evidence="1" type="ORF">DFH07DRAFT_772511</name>
</gene>
<evidence type="ECO:0000313" key="1">
    <source>
        <dbReference type="EMBL" id="KAJ7758507.1"/>
    </source>
</evidence>
<sequence length="275" mass="31009">MPTPGLQHLHLLLNTNISALQHRAFVSGGTVAPLLFQGNLPALTSLSFHSCFVLWGAAPYYSTLQHARRTRTLHNRILYPSIIYATPRCYAPNPSAHGLDLVHLTYLAVDTDSQYTIAMVGGLGLRSLTTLEWDVHGQDVDFSLKEWNNSLSQLMSLILRLDSSDCHLLSRVFNAVPRLQRLDMRGSARSLARGIYDVLLHWNGYCTELSQIIVHHFLSSDLVHDTLKNEKRTSGARNLRIILPFSGTPLLFAVYYVQDGVLHSRQLDPSYYWDI</sequence>
<dbReference type="EMBL" id="JARJLG010000055">
    <property type="protein sequence ID" value="KAJ7758507.1"/>
    <property type="molecule type" value="Genomic_DNA"/>
</dbReference>
<organism evidence="1 2">
    <name type="scientific">Mycena maculata</name>
    <dbReference type="NCBI Taxonomy" id="230809"/>
    <lineage>
        <taxon>Eukaryota</taxon>
        <taxon>Fungi</taxon>
        <taxon>Dikarya</taxon>
        <taxon>Basidiomycota</taxon>
        <taxon>Agaricomycotina</taxon>
        <taxon>Agaricomycetes</taxon>
        <taxon>Agaricomycetidae</taxon>
        <taxon>Agaricales</taxon>
        <taxon>Marasmiineae</taxon>
        <taxon>Mycenaceae</taxon>
        <taxon>Mycena</taxon>
    </lineage>
</organism>
<name>A0AAD7J9P7_9AGAR</name>
<protein>
    <submittedName>
        <fullName evidence="1">Uncharacterized protein</fullName>
    </submittedName>
</protein>
<dbReference type="Proteomes" id="UP001215280">
    <property type="component" value="Unassembled WGS sequence"/>
</dbReference>
<accession>A0AAD7J9P7</accession>
<dbReference type="AlphaFoldDB" id="A0AAD7J9P7"/>
<proteinExistence type="predicted"/>
<keyword evidence="2" id="KW-1185">Reference proteome</keyword>
<evidence type="ECO:0000313" key="2">
    <source>
        <dbReference type="Proteomes" id="UP001215280"/>
    </source>
</evidence>
<reference evidence="1" key="1">
    <citation type="submission" date="2023-03" db="EMBL/GenBank/DDBJ databases">
        <title>Massive genome expansion in bonnet fungi (Mycena s.s.) driven by repeated elements and novel gene families across ecological guilds.</title>
        <authorList>
            <consortium name="Lawrence Berkeley National Laboratory"/>
            <person name="Harder C.B."/>
            <person name="Miyauchi S."/>
            <person name="Viragh M."/>
            <person name="Kuo A."/>
            <person name="Thoen E."/>
            <person name="Andreopoulos B."/>
            <person name="Lu D."/>
            <person name="Skrede I."/>
            <person name="Drula E."/>
            <person name="Henrissat B."/>
            <person name="Morin E."/>
            <person name="Kohler A."/>
            <person name="Barry K."/>
            <person name="LaButti K."/>
            <person name="Morin E."/>
            <person name="Salamov A."/>
            <person name="Lipzen A."/>
            <person name="Mereny Z."/>
            <person name="Hegedus B."/>
            <person name="Baldrian P."/>
            <person name="Stursova M."/>
            <person name="Weitz H."/>
            <person name="Taylor A."/>
            <person name="Grigoriev I.V."/>
            <person name="Nagy L.G."/>
            <person name="Martin F."/>
            <person name="Kauserud H."/>
        </authorList>
    </citation>
    <scope>NUCLEOTIDE SEQUENCE</scope>
    <source>
        <strain evidence="1">CBHHK188m</strain>
    </source>
</reference>